<organism evidence="4 5">
    <name type="scientific">Nesterenkonia sandarakina</name>
    <dbReference type="NCBI Taxonomy" id="272918"/>
    <lineage>
        <taxon>Bacteria</taxon>
        <taxon>Bacillati</taxon>
        <taxon>Actinomycetota</taxon>
        <taxon>Actinomycetes</taxon>
        <taxon>Micrococcales</taxon>
        <taxon>Micrococcaceae</taxon>
        <taxon>Nesterenkonia</taxon>
    </lineage>
</organism>
<dbReference type="GO" id="GO:0004803">
    <property type="term" value="F:transposase activity"/>
    <property type="evidence" value="ECO:0007669"/>
    <property type="project" value="TreeGrafter"/>
</dbReference>
<gene>
    <name evidence="4" type="ORF">BCL67_1299</name>
</gene>
<feature type="domain" description="Transposase IS30-like HTH" evidence="3">
    <location>
        <begin position="54"/>
        <end position="96"/>
    </location>
</feature>
<feature type="region of interest" description="Disordered" evidence="2">
    <location>
        <begin position="184"/>
        <end position="209"/>
    </location>
</feature>
<dbReference type="GO" id="GO:0005829">
    <property type="term" value="C:cytosol"/>
    <property type="evidence" value="ECO:0007669"/>
    <property type="project" value="TreeGrafter"/>
</dbReference>
<dbReference type="InterPro" id="IPR025246">
    <property type="entry name" value="IS30-like_HTH"/>
</dbReference>
<keyword evidence="5" id="KW-1185">Reference proteome</keyword>
<protein>
    <submittedName>
        <fullName evidence="4">Helix-turn-helix protein</fullName>
    </submittedName>
</protein>
<dbReference type="RefSeq" id="WP_146131191.1">
    <property type="nucleotide sequence ID" value="NZ_PVTY01000029.1"/>
</dbReference>
<dbReference type="InterPro" id="IPR053392">
    <property type="entry name" value="Transposase_IS30-like"/>
</dbReference>
<dbReference type="GO" id="GO:0032196">
    <property type="term" value="P:transposition"/>
    <property type="evidence" value="ECO:0007669"/>
    <property type="project" value="TreeGrafter"/>
</dbReference>
<comment type="caution">
    <text evidence="4">The sequence shown here is derived from an EMBL/GenBank/DDBJ whole genome shotgun (WGS) entry which is preliminary data.</text>
</comment>
<evidence type="ECO:0000259" key="3">
    <source>
        <dbReference type="Pfam" id="PF13936"/>
    </source>
</evidence>
<dbReference type="EMBL" id="PVTY01000029">
    <property type="protein sequence ID" value="PRZ11825.1"/>
    <property type="molecule type" value="Genomic_DNA"/>
</dbReference>
<feature type="region of interest" description="Disordered" evidence="2">
    <location>
        <begin position="254"/>
        <end position="285"/>
    </location>
</feature>
<dbReference type="Proteomes" id="UP000238217">
    <property type="component" value="Unassembled WGS sequence"/>
</dbReference>
<reference evidence="4 5" key="1">
    <citation type="submission" date="2018-03" db="EMBL/GenBank/DDBJ databases">
        <title>Comparative analysis of microorganisms from saline springs in Andes Mountain Range, Colombia.</title>
        <authorList>
            <person name="Rubin E."/>
        </authorList>
    </citation>
    <scope>NUCLEOTIDE SEQUENCE [LARGE SCALE GENOMIC DNA]</scope>
    <source>
        <strain evidence="4 5">CG 35</strain>
    </source>
</reference>
<dbReference type="InterPro" id="IPR051917">
    <property type="entry name" value="Transposase-Integrase"/>
</dbReference>
<dbReference type="NCBIfam" id="NF033563">
    <property type="entry name" value="transpos_IS30"/>
    <property type="match status" value="1"/>
</dbReference>
<evidence type="ECO:0000313" key="4">
    <source>
        <dbReference type="EMBL" id="PRZ11825.1"/>
    </source>
</evidence>
<dbReference type="AlphaFoldDB" id="A0A2T0YB58"/>
<sequence length="285" mass="32747">MEFTPEQQLAIWDGWREGESFQRVADRVGQRAHVIQYFLRSHGGIRPKPSHRDRRHLTHDEREEISRGIVAGWSLRTIAAALNRPHSTISRELTRNGGRLVYRAAAAEHAAGLRVKRPKVTRLKEKPALLQVVRAKLELDWSPEQISAWLKKAYPADQRMRLSHEAIYRSIYYVYRRELDRGTSQHLRSGRTVRRPRRRGRPSGRGRLKNMVPISARPASVEDRLQVGHWEGDLVMGNRPSVVATLVERSTRSMVSHSGGLTRTRPALHDEPELPVPCGHAHRVW</sequence>
<dbReference type="OrthoDB" id="9803231at2"/>
<evidence type="ECO:0000256" key="1">
    <source>
        <dbReference type="ARBA" id="ARBA00023172"/>
    </source>
</evidence>
<dbReference type="Pfam" id="PF13936">
    <property type="entry name" value="HTH_38"/>
    <property type="match status" value="1"/>
</dbReference>
<dbReference type="PANTHER" id="PTHR10948">
    <property type="entry name" value="TRANSPOSASE"/>
    <property type="match status" value="1"/>
</dbReference>
<accession>A0A2T0YB58</accession>
<evidence type="ECO:0000313" key="5">
    <source>
        <dbReference type="Proteomes" id="UP000238217"/>
    </source>
</evidence>
<proteinExistence type="predicted"/>
<keyword evidence="1" id="KW-0233">DNA recombination</keyword>
<feature type="compositionally biased region" description="Basic residues" evidence="2">
    <location>
        <begin position="188"/>
        <end position="208"/>
    </location>
</feature>
<dbReference type="GO" id="GO:0006310">
    <property type="term" value="P:DNA recombination"/>
    <property type="evidence" value="ECO:0007669"/>
    <property type="project" value="UniProtKB-KW"/>
</dbReference>
<dbReference type="PANTHER" id="PTHR10948:SF23">
    <property type="entry name" value="TRANSPOSASE INSI FOR INSERTION SEQUENCE ELEMENT IS30A-RELATED"/>
    <property type="match status" value="1"/>
</dbReference>
<name>A0A2T0YB58_9MICC</name>
<evidence type="ECO:0000256" key="2">
    <source>
        <dbReference type="SAM" id="MobiDB-lite"/>
    </source>
</evidence>